<gene>
    <name evidence="1" type="ORF">KUCAC02_012195</name>
</gene>
<evidence type="ECO:0000313" key="1">
    <source>
        <dbReference type="EMBL" id="KAI4823617.1"/>
    </source>
</evidence>
<dbReference type="EMBL" id="CM043791">
    <property type="protein sequence ID" value="KAI4823617.1"/>
    <property type="molecule type" value="Genomic_DNA"/>
</dbReference>
<reference evidence="1" key="1">
    <citation type="submission" date="2022-05" db="EMBL/GenBank/DDBJ databases">
        <title>Chromosome-level genome of Chaenocephalus aceratus.</title>
        <authorList>
            <person name="Park H."/>
        </authorList>
    </citation>
    <scope>NUCLEOTIDE SEQUENCE</scope>
    <source>
        <strain evidence="1">KU_202001</strain>
    </source>
</reference>
<comment type="caution">
    <text evidence="1">The sequence shown here is derived from an EMBL/GenBank/DDBJ whole genome shotgun (WGS) entry which is preliminary data.</text>
</comment>
<feature type="non-terminal residue" evidence="1">
    <location>
        <position position="1"/>
    </location>
</feature>
<proteinExistence type="predicted"/>
<dbReference type="Proteomes" id="UP001057452">
    <property type="component" value="Chromosome 7"/>
</dbReference>
<sequence length="143" mass="15713">KDLASLDYLSRVKQRDTNREGPSELSDGPSPCEQAHIGAVLLGAICHLPSQQCQARAYAKRLWSSCRGMMYATAASAPLQHLSESEAGATHITYLYSIPDSMSRGLGLLRAHTCRLSLRTTPLELFRQFDCTAPLSNKIKTAY</sequence>
<evidence type="ECO:0000313" key="2">
    <source>
        <dbReference type="Proteomes" id="UP001057452"/>
    </source>
</evidence>
<accession>A0ACB9XAN2</accession>
<name>A0ACB9XAN2_CHAAC</name>
<keyword evidence="2" id="KW-1185">Reference proteome</keyword>
<protein>
    <submittedName>
        <fullName evidence="1">Uncharacterized protein</fullName>
    </submittedName>
</protein>
<organism evidence="1 2">
    <name type="scientific">Chaenocephalus aceratus</name>
    <name type="common">Blackfin icefish</name>
    <name type="synonym">Chaenichthys aceratus</name>
    <dbReference type="NCBI Taxonomy" id="36190"/>
    <lineage>
        <taxon>Eukaryota</taxon>
        <taxon>Metazoa</taxon>
        <taxon>Chordata</taxon>
        <taxon>Craniata</taxon>
        <taxon>Vertebrata</taxon>
        <taxon>Euteleostomi</taxon>
        <taxon>Actinopterygii</taxon>
        <taxon>Neopterygii</taxon>
        <taxon>Teleostei</taxon>
        <taxon>Neoteleostei</taxon>
        <taxon>Acanthomorphata</taxon>
        <taxon>Eupercaria</taxon>
        <taxon>Perciformes</taxon>
        <taxon>Notothenioidei</taxon>
        <taxon>Channichthyidae</taxon>
        <taxon>Chaenocephalus</taxon>
    </lineage>
</organism>
<feature type="non-terminal residue" evidence="1">
    <location>
        <position position="143"/>
    </location>
</feature>